<dbReference type="Proteomes" id="UP000824120">
    <property type="component" value="Chromosome 2"/>
</dbReference>
<name>A0A9J6ABQ1_SOLCO</name>
<gene>
    <name evidence="1" type="ORF">H5410_007344</name>
</gene>
<dbReference type="EMBL" id="JACXVP010000002">
    <property type="protein sequence ID" value="KAG5622126.1"/>
    <property type="molecule type" value="Genomic_DNA"/>
</dbReference>
<proteinExistence type="predicted"/>
<organism evidence="1 2">
    <name type="scientific">Solanum commersonii</name>
    <name type="common">Commerson's wild potato</name>
    <name type="synonym">Commerson's nightshade</name>
    <dbReference type="NCBI Taxonomy" id="4109"/>
    <lineage>
        <taxon>Eukaryota</taxon>
        <taxon>Viridiplantae</taxon>
        <taxon>Streptophyta</taxon>
        <taxon>Embryophyta</taxon>
        <taxon>Tracheophyta</taxon>
        <taxon>Spermatophyta</taxon>
        <taxon>Magnoliopsida</taxon>
        <taxon>eudicotyledons</taxon>
        <taxon>Gunneridae</taxon>
        <taxon>Pentapetalae</taxon>
        <taxon>asterids</taxon>
        <taxon>lamiids</taxon>
        <taxon>Solanales</taxon>
        <taxon>Solanaceae</taxon>
        <taxon>Solanoideae</taxon>
        <taxon>Solaneae</taxon>
        <taxon>Solanum</taxon>
    </lineage>
</organism>
<evidence type="ECO:0000313" key="2">
    <source>
        <dbReference type="Proteomes" id="UP000824120"/>
    </source>
</evidence>
<reference evidence="1 2" key="1">
    <citation type="submission" date="2020-09" db="EMBL/GenBank/DDBJ databases">
        <title>De no assembly of potato wild relative species, Solanum commersonii.</title>
        <authorList>
            <person name="Cho K."/>
        </authorList>
    </citation>
    <scope>NUCLEOTIDE SEQUENCE [LARGE SCALE GENOMIC DNA]</scope>
    <source>
        <strain evidence="1">LZ3.2</strain>
        <tissue evidence="1">Leaf</tissue>
    </source>
</reference>
<dbReference type="AlphaFoldDB" id="A0A9J6ABQ1"/>
<comment type="caution">
    <text evidence="1">The sequence shown here is derived from an EMBL/GenBank/DDBJ whole genome shotgun (WGS) entry which is preliminary data.</text>
</comment>
<evidence type="ECO:0000313" key="1">
    <source>
        <dbReference type="EMBL" id="KAG5622126.1"/>
    </source>
</evidence>
<protein>
    <submittedName>
        <fullName evidence="1">Uncharacterized protein</fullName>
    </submittedName>
</protein>
<sequence length="81" mass="9452">MAYRLGSEIKALCLGKIIKPCSLRNYVKILVYFNSYVVGLSLRILTCLIYDWTDHRQVSDPVFWYQSLGTFMTKEILKVLD</sequence>
<keyword evidence="2" id="KW-1185">Reference proteome</keyword>
<accession>A0A9J6ABQ1</accession>